<name>A0A2D0LDK5_9GAMM</name>
<evidence type="ECO:0000313" key="2">
    <source>
        <dbReference type="Proteomes" id="UP000221101"/>
    </source>
</evidence>
<dbReference type="AlphaFoldDB" id="A0A2D0LDK5"/>
<sequence>MTIEEILHDAMQAARAVFKGKSCNVNYYDPNILPAEKRIFYSDLGIEKRGEIFITLRNRLLEEHLPYKEIYDFLNRNKNKLLVGNCVLLSLYALYYLKKKHKDRLFHLFYNPTLSYTGYQPLSLQIVGLLPPHGHAFVMVCPPSNNQDIPRLNMESPPNIFPQNAWICDPWAGIVCPAINYNDRWKIKMAEWSLRGKTIYINDNDNTDPEFNESPLGKYTYTAVGHGNKLTISNIEIYPDRKVIIDGEPSARKCIIM</sequence>
<reference evidence="1 2" key="1">
    <citation type="journal article" date="2017" name="Nat. Microbiol.">
        <title>Natural product diversity associated with the nematode symbionts Photorhabdus and Xenorhabdus.</title>
        <authorList>
            <person name="Tobias N.J."/>
            <person name="Wolff H."/>
            <person name="Djahanschiri B."/>
            <person name="Grundmann F."/>
            <person name="Kronenwerth M."/>
            <person name="Shi Y.M."/>
            <person name="Simonyi S."/>
            <person name="Grun P."/>
            <person name="Shapiro-Ilan D."/>
            <person name="Pidot S.J."/>
            <person name="Stinear T.P."/>
            <person name="Ebersberger I."/>
            <person name="Bode H.B."/>
        </authorList>
    </citation>
    <scope>NUCLEOTIDE SEQUENCE [LARGE SCALE GENOMIC DNA]</scope>
    <source>
        <strain evidence="1 2">DSM 17907</strain>
    </source>
</reference>
<gene>
    <name evidence="1" type="ORF">Xkoz_01601</name>
</gene>
<protein>
    <submittedName>
        <fullName evidence="1">Uncharacterized protein</fullName>
    </submittedName>
</protein>
<dbReference type="EMBL" id="NJCX01000009">
    <property type="protein sequence ID" value="PHM73774.1"/>
    <property type="molecule type" value="Genomic_DNA"/>
</dbReference>
<accession>A0A2D0LDK5</accession>
<keyword evidence="2" id="KW-1185">Reference proteome</keyword>
<organism evidence="1 2">
    <name type="scientific">Xenorhabdus kozodoii</name>
    <dbReference type="NCBI Taxonomy" id="351676"/>
    <lineage>
        <taxon>Bacteria</taxon>
        <taxon>Pseudomonadati</taxon>
        <taxon>Pseudomonadota</taxon>
        <taxon>Gammaproteobacteria</taxon>
        <taxon>Enterobacterales</taxon>
        <taxon>Morganellaceae</taxon>
        <taxon>Xenorhabdus</taxon>
    </lineage>
</organism>
<dbReference type="RefSeq" id="WP_099141659.1">
    <property type="nucleotide sequence ID" value="NZ_CAWNOR010000130.1"/>
</dbReference>
<dbReference type="OrthoDB" id="5572038at2"/>
<comment type="caution">
    <text evidence="1">The sequence shown here is derived from an EMBL/GenBank/DDBJ whole genome shotgun (WGS) entry which is preliminary data.</text>
</comment>
<proteinExistence type="predicted"/>
<evidence type="ECO:0000313" key="1">
    <source>
        <dbReference type="EMBL" id="PHM73774.1"/>
    </source>
</evidence>
<dbReference type="Proteomes" id="UP000221101">
    <property type="component" value="Unassembled WGS sequence"/>
</dbReference>